<proteinExistence type="predicted"/>
<evidence type="ECO:0000256" key="1">
    <source>
        <dbReference type="SAM" id="MobiDB-lite"/>
    </source>
</evidence>
<sequence>MGVEWHRQPPSRSCSLLFVSVSRGSLILADITVLATTWWTTYRRGARGMFFGKRTLSYVMLVNGTGYFLVMLALHIAHLSLTLVGYSNPDGINTSMITAFAEPISSVLISRFLLDLQETSERTLYLDTRSRQGYSTTSDAGSGTLSFARVIGSIGGSIGYGESAKEGESTVNEASRGTIWTMAEGDPDYTDLQRVPHGPDSTEILDLTRRQPR</sequence>
<keyword evidence="2" id="KW-0472">Membrane</keyword>
<name>A0A4Q9Q589_9APHY</name>
<evidence type="ECO:0000313" key="4">
    <source>
        <dbReference type="Proteomes" id="UP000292082"/>
    </source>
</evidence>
<feature type="region of interest" description="Disordered" evidence="1">
    <location>
        <begin position="193"/>
        <end position="213"/>
    </location>
</feature>
<dbReference type="AlphaFoldDB" id="A0A4Q9Q589"/>
<gene>
    <name evidence="3" type="ORF">BD310DRAFT_145781</name>
</gene>
<keyword evidence="2" id="KW-0812">Transmembrane</keyword>
<evidence type="ECO:0000256" key="2">
    <source>
        <dbReference type="SAM" id="Phobius"/>
    </source>
</evidence>
<dbReference type="EMBL" id="ML145096">
    <property type="protein sequence ID" value="TBU61784.1"/>
    <property type="molecule type" value="Genomic_DNA"/>
</dbReference>
<feature type="transmembrane region" description="Helical" evidence="2">
    <location>
        <begin position="15"/>
        <end position="35"/>
    </location>
</feature>
<keyword evidence="2" id="KW-1133">Transmembrane helix</keyword>
<reference evidence="3 4" key="1">
    <citation type="submission" date="2019-01" db="EMBL/GenBank/DDBJ databases">
        <title>Draft genome sequences of three monokaryotic isolates of the white-rot basidiomycete fungus Dichomitus squalens.</title>
        <authorList>
            <consortium name="DOE Joint Genome Institute"/>
            <person name="Lopez S.C."/>
            <person name="Andreopoulos B."/>
            <person name="Pangilinan J."/>
            <person name="Lipzen A."/>
            <person name="Riley R."/>
            <person name="Ahrendt S."/>
            <person name="Ng V."/>
            <person name="Barry K."/>
            <person name="Daum C."/>
            <person name="Grigoriev I.V."/>
            <person name="Hilden K.S."/>
            <person name="Makela M.R."/>
            <person name="de Vries R.P."/>
        </authorList>
    </citation>
    <scope>NUCLEOTIDE SEQUENCE [LARGE SCALE GENOMIC DNA]</scope>
    <source>
        <strain evidence="3 4">CBS 464.89</strain>
    </source>
</reference>
<keyword evidence="4" id="KW-1185">Reference proteome</keyword>
<organism evidence="3 4">
    <name type="scientific">Dichomitus squalens</name>
    <dbReference type="NCBI Taxonomy" id="114155"/>
    <lineage>
        <taxon>Eukaryota</taxon>
        <taxon>Fungi</taxon>
        <taxon>Dikarya</taxon>
        <taxon>Basidiomycota</taxon>
        <taxon>Agaricomycotina</taxon>
        <taxon>Agaricomycetes</taxon>
        <taxon>Polyporales</taxon>
        <taxon>Polyporaceae</taxon>
        <taxon>Dichomitus</taxon>
    </lineage>
</organism>
<protein>
    <submittedName>
        <fullName evidence="3">Uncharacterized protein</fullName>
    </submittedName>
</protein>
<feature type="transmembrane region" description="Helical" evidence="2">
    <location>
        <begin position="56"/>
        <end position="76"/>
    </location>
</feature>
<evidence type="ECO:0000313" key="3">
    <source>
        <dbReference type="EMBL" id="TBU61784.1"/>
    </source>
</evidence>
<feature type="transmembrane region" description="Helical" evidence="2">
    <location>
        <begin position="96"/>
        <end position="114"/>
    </location>
</feature>
<accession>A0A4Q9Q589</accession>
<dbReference type="Proteomes" id="UP000292082">
    <property type="component" value="Unassembled WGS sequence"/>
</dbReference>